<dbReference type="EMBL" id="CP030073">
    <property type="protein sequence ID" value="AWW38177.1"/>
    <property type="molecule type" value="Genomic_DNA"/>
</dbReference>
<evidence type="ECO:0000313" key="3">
    <source>
        <dbReference type="Proteomes" id="UP000249616"/>
    </source>
</evidence>
<feature type="region of interest" description="Disordered" evidence="1">
    <location>
        <begin position="88"/>
        <end position="214"/>
    </location>
</feature>
<reference evidence="2 3" key="1">
    <citation type="journal article" date="2019" name="Int. J. Syst. Evol. Microbiol.">
        <title>Streptomyces cadmiisoli sp. nov., a novel actinomycete isolated from cadmium-contaminated soil.</title>
        <authorList>
            <person name="Li K."/>
            <person name="Tang X."/>
            <person name="Zhao J."/>
            <person name="Guo Y."/>
            <person name="Tang Y."/>
            <person name="Gao J."/>
        </authorList>
    </citation>
    <scope>NUCLEOTIDE SEQUENCE [LARGE SCALE GENOMIC DNA]</scope>
    <source>
        <strain evidence="2 3">ZFG47</strain>
    </source>
</reference>
<proteinExistence type="predicted"/>
<feature type="compositionally biased region" description="Basic and acidic residues" evidence="1">
    <location>
        <begin position="135"/>
        <end position="147"/>
    </location>
</feature>
<dbReference type="RefSeq" id="WP_112439024.1">
    <property type="nucleotide sequence ID" value="NZ_CP030073.1"/>
</dbReference>
<feature type="region of interest" description="Disordered" evidence="1">
    <location>
        <begin position="1"/>
        <end position="22"/>
    </location>
</feature>
<sequence>MSRLSREKKREQEHQAAPAAPAVDVHVPWAEAGACRATVGGVPVVAAPGEELHHAVLRQLHRIALAAGRPVLATVHDERIGYVVPLQVHPDGSSRYTGEPVRTGPAPAERTGDAGPAASGRPRAPHPSGPAAPHPAHESGADRDTHVFRTPAQRTESTPTFRMGAAGRSQPPGEGPRAVPPRPAPETQPAGDAVPTFPLRAVPEPQPLGEAVPTFPLRAVPGTAVPGSAVTAPTGAFGPPPVMGAKPHPETPAPPRSDTDPRPTPPRGFDAVAEAILGDAPADEEPSGPALLAEPIARIGEAVRAGRIDAAAALAEQTAGEASATLPPDHPELLGLLELTAYIAYLAADPVRSFRLSLDVVRVHRRLGDAEAAYGNVQSAATSWRAVREPSLGLEMGRELIGLWTELVGEGGPAAEDMEELESARARMGRLTDRAKRTAGN</sequence>
<name>A0A2Z4IZE6_9ACTN</name>
<evidence type="ECO:0000256" key="1">
    <source>
        <dbReference type="SAM" id="MobiDB-lite"/>
    </source>
</evidence>
<accession>A0A2Z4IZE6</accession>
<keyword evidence="3" id="KW-1185">Reference proteome</keyword>
<dbReference type="KEGG" id="scad:DN051_17220"/>
<gene>
    <name evidence="2" type="ORF">DN051_17220</name>
</gene>
<dbReference type="AlphaFoldDB" id="A0A2Z4IZE6"/>
<dbReference type="Proteomes" id="UP000249616">
    <property type="component" value="Chromosome"/>
</dbReference>
<feature type="compositionally biased region" description="Basic and acidic residues" evidence="1">
    <location>
        <begin position="1"/>
        <end position="14"/>
    </location>
</feature>
<protein>
    <submittedName>
        <fullName evidence="2">Tetratricopeptide repeat protein</fullName>
    </submittedName>
</protein>
<feature type="region of interest" description="Disordered" evidence="1">
    <location>
        <begin position="230"/>
        <end position="268"/>
    </location>
</feature>
<evidence type="ECO:0000313" key="2">
    <source>
        <dbReference type="EMBL" id="AWW38177.1"/>
    </source>
</evidence>
<organism evidence="2 3">
    <name type="scientific">Streptomyces cadmiisoli</name>
    <dbReference type="NCBI Taxonomy" id="2184053"/>
    <lineage>
        <taxon>Bacteria</taxon>
        <taxon>Bacillati</taxon>
        <taxon>Actinomycetota</taxon>
        <taxon>Actinomycetes</taxon>
        <taxon>Kitasatosporales</taxon>
        <taxon>Streptomycetaceae</taxon>
        <taxon>Streptomyces</taxon>
        <taxon>Streptomyces aurantiacus group</taxon>
    </lineage>
</organism>